<dbReference type="Pfam" id="PF00248">
    <property type="entry name" value="Aldo_ket_red"/>
    <property type="match status" value="1"/>
</dbReference>
<dbReference type="PANTHER" id="PTHR43312:SF1">
    <property type="entry name" value="NADP-DEPENDENT OXIDOREDUCTASE DOMAIN-CONTAINING PROTEIN"/>
    <property type="match status" value="1"/>
</dbReference>
<evidence type="ECO:0000259" key="1">
    <source>
        <dbReference type="Pfam" id="PF00248"/>
    </source>
</evidence>
<organism evidence="2 3">
    <name type="scientific">Candidatus Moanibacter tarae</name>
    <dbReference type="NCBI Taxonomy" id="2200854"/>
    <lineage>
        <taxon>Bacteria</taxon>
        <taxon>Pseudomonadati</taxon>
        <taxon>Verrucomicrobiota</taxon>
        <taxon>Opitutia</taxon>
        <taxon>Puniceicoccales</taxon>
        <taxon>Puniceicoccales incertae sedis</taxon>
        <taxon>Candidatus Moanibacter</taxon>
    </lineage>
</organism>
<dbReference type="PANTHER" id="PTHR43312">
    <property type="entry name" value="D-THREO-ALDOSE 1-DEHYDROGENASE"/>
    <property type="match status" value="1"/>
</dbReference>
<evidence type="ECO:0000313" key="3">
    <source>
        <dbReference type="Proteomes" id="UP000247465"/>
    </source>
</evidence>
<dbReference type="InterPro" id="IPR020471">
    <property type="entry name" value="AKR"/>
</dbReference>
<gene>
    <name evidence="2" type="primary">yhdN_4</name>
    <name evidence="2" type="ORF">DF168_01740</name>
</gene>
<accession>A0A2Z4AH76</accession>
<dbReference type="GO" id="GO:0016491">
    <property type="term" value="F:oxidoreductase activity"/>
    <property type="evidence" value="ECO:0007669"/>
    <property type="project" value="UniProtKB-KW"/>
</dbReference>
<dbReference type="EMBL" id="CP029803">
    <property type="protein sequence ID" value="AWT60526.1"/>
    <property type="molecule type" value="Genomic_DNA"/>
</dbReference>
<reference evidence="2 3" key="1">
    <citation type="submission" date="2018-06" db="EMBL/GenBank/DDBJ databases">
        <title>Draft Genome Sequence of a Novel Marine Bacterium Related to the Verrucomicrobia.</title>
        <authorList>
            <person name="Vosseberg J."/>
            <person name="Martijn J."/>
            <person name="Ettema T.J.G."/>
        </authorList>
    </citation>
    <scope>NUCLEOTIDE SEQUENCE [LARGE SCALE GENOMIC DNA]</scope>
    <source>
        <strain evidence="2">TARA_B100001123</strain>
    </source>
</reference>
<dbReference type="AlphaFoldDB" id="A0A2Z4AH76"/>
<dbReference type="KEGG" id="mtar:DF168_01740"/>
<evidence type="ECO:0000313" key="2">
    <source>
        <dbReference type="EMBL" id="AWT60526.1"/>
    </source>
</evidence>
<dbReference type="InterPro" id="IPR053135">
    <property type="entry name" value="AKR2_Oxidoreductase"/>
</dbReference>
<feature type="domain" description="NADP-dependent oxidoreductase" evidence="1">
    <location>
        <begin position="56"/>
        <end position="248"/>
    </location>
</feature>
<dbReference type="Gene3D" id="3.20.20.100">
    <property type="entry name" value="NADP-dependent oxidoreductase domain"/>
    <property type="match status" value="1"/>
</dbReference>
<dbReference type="Proteomes" id="UP000247465">
    <property type="component" value="Chromosome"/>
</dbReference>
<dbReference type="InterPro" id="IPR023210">
    <property type="entry name" value="NADP_OxRdtase_dom"/>
</dbReference>
<name>A0A2Z4AH76_9BACT</name>
<dbReference type="CDD" id="cd19100">
    <property type="entry name" value="AKR_unchar"/>
    <property type="match status" value="1"/>
</dbReference>
<proteinExistence type="predicted"/>
<sequence length="330" mass="36682">MIRREFLRAVLGASGSTVLIPSFSFGGRTMTGQSDELGPLLPLRPFANTGEKLTIMGIGGWHIGDCEESESQRIIETAIENGVRFFDNAWKYHNGLSEERHGKFLTPKYRSHVFLMSKADSREGPSPRKQLEDSLRRMRTDYLDLWLIHTVSSPEDAMNRVPEMLPIIEKAIDEGKVRYAGFSGHTVTSAHLKVLEIAKGGPLKTCLMPISPVDAVSRDSFTIKVLPKLLDQGYAPLAMKTMNSGRALNTYGGKSVVPGRLSFEENFWFTLSLPICSWVSGIPNLANLRQNIDIAKRFTSLTDSDRSAIADKVTEVADASGLEPYRGWLY</sequence>
<dbReference type="EC" id="1.1.1.-" evidence="2"/>
<dbReference type="InterPro" id="IPR036812">
    <property type="entry name" value="NAD(P)_OxRdtase_dom_sf"/>
</dbReference>
<protein>
    <submittedName>
        <fullName evidence="2">Aldo-keto reductase YhdN</fullName>
        <ecNumber evidence="2">1.1.1.-</ecNumber>
    </submittedName>
</protein>
<dbReference type="PRINTS" id="PR00069">
    <property type="entry name" value="ALDKETRDTASE"/>
</dbReference>
<keyword evidence="2" id="KW-0560">Oxidoreductase</keyword>
<dbReference type="SUPFAM" id="SSF51430">
    <property type="entry name" value="NAD(P)-linked oxidoreductase"/>
    <property type="match status" value="1"/>
</dbReference>